<dbReference type="RefSeq" id="XP_010760576.1">
    <property type="nucleotide sequence ID" value="XM_010762274.1"/>
</dbReference>
<feature type="region of interest" description="Disordered" evidence="1">
    <location>
        <begin position="1"/>
        <end position="20"/>
    </location>
</feature>
<dbReference type="GeneID" id="22587758"/>
<gene>
    <name evidence="3" type="ORF">PADG_11861</name>
</gene>
<evidence type="ECO:0000256" key="2">
    <source>
        <dbReference type="SAM" id="Phobius"/>
    </source>
</evidence>
<evidence type="ECO:0000313" key="3">
    <source>
        <dbReference type="EMBL" id="KGM92066.1"/>
    </source>
</evidence>
<evidence type="ECO:0000256" key="1">
    <source>
        <dbReference type="SAM" id="MobiDB-lite"/>
    </source>
</evidence>
<dbReference type="KEGG" id="pbn:PADG_11861"/>
<organism evidence="3 4">
    <name type="scientific">Paracoccidioides brasiliensis (strain Pb18)</name>
    <dbReference type="NCBI Taxonomy" id="502780"/>
    <lineage>
        <taxon>Eukaryota</taxon>
        <taxon>Fungi</taxon>
        <taxon>Dikarya</taxon>
        <taxon>Ascomycota</taxon>
        <taxon>Pezizomycotina</taxon>
        <taxon>Eurotiomycetes</taxon>
        <taxon>Eurotiomycetidae</taxon>
        <taxon>Onygenales</taxon>
        <taxon>Ajellomycetaceae</taxon>
        <taxon>Paracoccidioides</taxon>
    </lineage>
</organism>
<dbReference type="AlphaFoldDB" id="A0A0A0HVJ9"/>
<keyword evidence="2" id="KW-1133">Transmembrane helix</keyword>
<dbReference type="InParanoid" id="A0A0A0HVJ9"/>
<dbReference type="HOGENOM" id="CLU_1652715_0_0_1"/>
<name>A0A0A0HVJ9_PARBD</name>
<keyword evidence="2" id="KW-0812">Transmembrane</keyword>
<keyword evidence="2" id="KW-0472">Membrane</keyword>
<protein>
    <submittedName>
        <fullName evidence="3">Uncharacterized protein</fullName>
    </submittedName>
</protein>
<proteinExistence type="predicted"/>
<feature type="transmembrane region" description="Helical" evidence="2">
    <location>
        <begin position="97"/>
        <end position="114"/>
    </location>
</feature>
<dbReference type="EMBL" id="KN275961">
    <property type="protein sequence ID" value="KGM92066.1"/>
    <property type="molecule type" value="Genomic_DNA"/>
</dbReference>
<reference evidence="3 4" key="1">
    <citation type="journal article" date="2011" name="PLoS Genet.">
        <title>Comparative genomic analysis of human fungal pathogens causing paracoccidioidomycosis.</title>
        <authorList>
            <person name="Desjardins C.A."/>
            <person name="Champion M.D."/>
            <person name="Holder J.W."/>
            <person name="Muszewska A."/>
            <person name="Goldberg J."/>
            <person name="Bailao A.M."/>
            <person name="Brigido M.M."/>
            <person name="Ferreira M.E."/>
            <person name="Garcia A.M."/>
            <person name="Grynberg M."/>
            <person name="Gujja S."/>
            <person name="Heiman D.I."/>
            <person name="Henn M.R."/>
            <person name="Kodira C.D."/>
            <person name="Leon-Narvaez H."/>
            <person name="Longo L.V."/>
            <person name="Ma L.J."/>
            <person name="Malavazi I."/>
            <person name="Matsuo A.L."/>
            <person name="Morais F.V."/>
            <person name="Pereira M."/>
            <person name="Rodriguez-Brito S."/>
            <person name="Sakthikumar S."/>
            <person name="Salem-Izacc S.M."/>
            <person name="Sykes S.M."/>
            <person name="Teixeira M.M."/>
            <person name="Vallejo M.C."/>
            <person name="Walter M.E."/>
            <person name="Yandava C."/>
            <person name="Young S."/>
            <person name="Zeng Q."/>
            <person name="Zucker J."/>
            <person name="Felipe M.S."/>
            <person name="Goldman G.H."/>
            <person name="Haas B.J."/>
            <person name="McEwen J.G."/>
            <person name="Nino-Vega G."/>
            <person name="Puccia R."/>
            <person name="San-Blas G."/>
            <person name="Soares C.M."/>
            <person name="Birren B.W."/>
            <person name="Cuomo C.A."/>
        </authorList>
    </citation>
    <scope>NUCLEOTIDE SEQUENCE [LARGE SCALE GENOMIC DNA]</scope>
    <source>
        <strain evidence="3 4">Pb18</strain>
    </source>
</reference>
<evidence type="ECO:0000313" key="4">
    <source>
        <dbReference type="Proteomes" id="UP000001628"/>
    </source>
</evidence>
<keyword evidence="4" id="KW-1185">Reference proteome</keyword>
<accession>A0A0A0HVJ9</accession>
<dbReference type="VEuPathDB" id="FungiDB:PADG_11861"/>
<sequence>MGAGRKLETGGSPVKQTVGQQNHPQQCAEQLLFCSLLLCSRVPGKGKKEEEEEEEESGTELYTPRVLTISGWKGSKKRCLPRFHAIYEFQSPTQPNIIIIIINNIIIIIIIIINSNNNNNRVLKIAGFDVEELPGTCTRDQVLAGATPEPSWDSRPVPGT</sequence>
<dbReference type="Proteomes" id="UP000001628">
    <property type="component" value="Unassembled WGS sequence"/>
</dbReference>